<protein>
    <recommendedName>
        <fullName evidence="5 10">Phosphoenolpyruvate carboxylase</fullName>
        <shortName evidence="10">PEPC</shortName>
        <shortName evidence="10">PEPCase</shortName>
        <ecNumber evidence="4 10">4.1.1.31</ecNumber>
    </recommendedName>
</protein>
<evidence type="ECO:0000256" key="6">
    <source>
        <dbReference type="ARBA" id="ARBA00022842"/>
    </source>
</evidence>
<proteinExistence type="inferred from homology"/>
<comment type="subunit">
    <text evidence="10">Homotetramer.</text>
</comment>
<evidence type="ECO:0000256" key="1">
    <source>
        <dbReference type="ARBA" id="ARBA00001946"/>
    </source>
</evidence>
<evidence type="ECO:0000256" key="11">
    <source>
        <dbReference type="PROSITE-ProRule" id="PRU10111"/>
    </source>
</evidence>
<evidence type="ECO:0000256" key="12">
    <source>
        <dbReference type="PROSITE-ProRule" id="PRU10112"/>
    </source>
</evidence>
<comment type="catalytic activity">
    <reaction evidence="9 10">
        <text>oxaloacetate + phosphate = phosphoenolpyruvate + hydrogencarbonate</text>
        <dbReference type="Rhea" id="RHEA:28370"/>
        <dbReference type="ChEBI" id="CHEBI:16452"/>
        <dbReference type="ChEBI" id="CHEBI:17544"/>
        <dbReference type="ChEBI" id="CHEBI:43474"/>
        <dbReference type="ChEBI" id="CHEBI:58702"/>
        <dbReference type="EC" id="4.1.1.31"/>
    </reaction>
</comment>
<dbReference type="PANTHER" id="PTHR30523:SF6">
    <property type="entry name" value="PHOSPHOENOLPYRUVATE CARBOXYLASE"/>
    <property type="match status" value="1"/>
</dbReference>
<comment type="cofactor">
    <cofactor evidence="1 10">
        <name>Mg(2+)</name>
        <dbReference type="ChEBI" id="CHEBI:18420"/>
    </cofactor>
</comment>
<dbReference type="InterPro" id="IPR021135">
    <property type="entry name" value="PEP_COase"/>
</dbReference>
<dbReference type="SUPFAM" id="SSF51621">
    <property type="entry name" value="Phosphoenolpyruvate/pyruvate domain"/>
    <property type="match status" value="1"/>
</dbReference>
<keyword evidence="13" id="KW-0670">Pyruvate</keyword>
<dbReference type="HAMAP" id="MF_00595">
    <property type="entry name" value="PEPcase_type1"/>
    <property type="match status" value="1"/>
</dbReference>
<evidence type="ECO:0000256" key="9">
    <source>
        <dbReference type="ARBA" id="ARBA00048995"/>
    </source>
</evidence>
<name>A0A364VBL6_9CORY</name>
<dbReference type="AlphaFoldDB" id="A0A364VBL6"/>
<dbReference type="GO" id="GO:0006099">
    <property type="term" value="P:tricarboxylic acid cycle"/>
    <property type="evidence" value="ECO:0007669"/>
    <property type="project" value="InterPro"/>
</dbReference>
<organism evidence="13 14">
    <name type="scientific">Corynebacterium heidelbergense</name>
    <dbReference type="NCBI Taxonomy" id="2055947"/>
    <lineage>
        <taxon>Bacteria</taxon>
        <taxon>Bacillati</taxon>
        <taxon>Actinomycetota</taxon>
        <taxon>Actinomycetes</taxon>
        <taxon>Mycobacteriales</taxon>
        <taxon>Corynebacteriaceae</taxon>
        <taxon>Corynebacterium</taxon>
    </lineage>
</organism>
<dbReference type="GO" id="GO:0006107">
    <property type="term" value="P:oxaloacetate metabolic process"/>
    <property type="evidence" value="ECO:0007669"/>
    <property type="project" value="UniProtKB-UniRule"/>
</dbReference>
<dbReference type="GO" id="GO:0015977">
    <property type="term" value="P:carbon fixation"/>
    <property type="evidence" value="ECO:0007669"/>
    <property type="project" value="UniProtKB-UniRule"/>
</dbReference>
<evidence type="ECO:0000256" key="3">
    <source>
        <dbReference type="ARBA" id="ARBA00008346"/>
    </source>
</evidence>
<dbReference type="PRINTS" id="PR00150">
    <property type="entry name" value="PEPCARBXLASE"/>
</dbReference>
<dbReference type="Proteomes" id="UP000251047">
    <property type="component" value="Unassembled WGS sequence"/>
</dbReference>
<dbReference type="InterPro" id="IPR018129">
    <property type="entry name" value="PEP_COase_Lys_AS"/>
</dbReference>
<dbReference type="EMBL" id="PHQP01000033">
    <property type="protein sequence ID" value="RAV34011.1"/>
    <property type="molecule type" value="Genomic_DNA"/>
</dbReference>
<dbReference type="NCBIfam" id="NF000584">
    <property type="entry name" value="PRK00009.1"/>
    <property type="match status" value="1"/>
</dbReference>
<feature type="active site" evidence="10 12">
    <location>
        <position position="610"/>
    </location>
</feature>
<feature type="active site" evidence="10 11">
    <location>
        <position position="165"/>
    </location>
</feature>
<dbReference type="Pfam" id="PF00311">
    <property type="entry name" value="PEPcase"/>
    <property type="match status" value="1"/>
</dbReference>
<dbReference type="GO" id="GO:0005829">
    <property type="term" value="C:cytosol"/>
    <property type="evidence" value="ECO:0007669"/>
    <property type="project" value="TreeGrafter"/>
</dbReference>
<dbReference type="EC" id="4.1.1.31" evidence="4 10"/>
<comment type="function">
    <text evidence="2 10">Forms oxaloacetate, a four-carbon dicarboxylic acid source for the tricarboxylic acid cycle.</text>
</comment>
<evidence type="ECO:0000256" key="4">
    <source>
        <dbReference type="ARBA" id="ARBA00012305"/>
    </source>
</evidence>
<dbReference type="OrthoDB" id="9768133at2"/>
<dbReference type="GO" id="GO:0008964">
    <property type="term" value="F:phosphoenolpyruvate carboxylase activity"/>
    <property type="evidence" value="ECO:0007669"/>
    <property type="project" value="UniProtKB-UniRule"/>
</dbReference>
<accession>A0A364VBL6</accession>
<comment type="similarity">
    <text evidence="3 10">Belongs to the PEPCase type 1 family.</text>
</comment>
<evidence type="ECO:0000313" key="13">
    <source>
        <dbReference type="EMBL" id="RAV34011.1"/>
    </source>
</evidence>
<keyword evidence="7 10" id="KW-0456">Lyase</keyword>
<dbReference type="PROSITE" id="PS00393">
    <property type="entry name" value="PEPCASE_2"/>
    <property type="match status" value="1"/>
</dbReference>
<keyword evidence="8 10" id="KW-0120">Carbon dioxide fixation</keyword>
<dbReference type="PROSITE" id="PS00781">
    <property type="entry name" value="PEPCASE_1"/>
    <property type="match status" value="1"/>
</dbReference>
<evidence type="ECO:0000256" key="2">
    <source>
        <dbReference type="ARBA" id="ARBA00003670"/>
    </source>
</evidence>
<evidence type="ECO:0000256" key="7">
    <source>
        <dbReference type="ARBA" id="ARBA00023239"/>
    </source>
</evidence>
<gene>
    <name evidence="10" type="primary">ppc</name>
    <name evidence="13" type="ORF">CWC39_05475</name>
</gene>
<keyword evidence="6 10" id="KW-0460">Magnesium</keyword>
<evidence type="ECO:0000256" key="5">
    <source>
        <dbReference type="ARBA" id="ARBA00022419"/>
    </source>
</evidence>
<dbReference type="GO" id="GO:0000287">
    <property type="term" value="F:magnesium ion binding"/>
    <property type="evidence" value="ECO:0007669"/>
    <property type="project" value="UniProtKB-UniRule"/>
</dbReference>
<evidence type="ECO:0000256" key="10">
    <source>
        <dbReference type="HAMAP-Rule" id="MF_00595"/>
    </source>
</evidence>
<sequence length="962" mass="106144">MTTPDANQRTIPGTEIPIVPPDLDNDGITPTVRDDVRFLGHVLGAVVREQEGDEVFDLVEKSRKHAFDIRHGESGLQDLARRYHELPSETAVPVIRAFTYFALLANLAEDLHEERKRDKAADAGEAAKPSSLDYTWEALEAEGVPKEQIIETLAGALVAPVLTAHPTETRRRTVFDVQADITALMRERGAILRAPRTARTDSQLADIELAVRRRITLLWQTALIRSARPRIQDEVNVGMRYYGISLLGEIPAINRRVADELTQRYGQDIPRTPIVRPGTWIGGDHDGNPFVTAQTVTFATERAAQTIFAHYICMLAELEHELSLSSRLTAVTEELETLAARGHNDVPSRADEPFRRALHGIRGRTPATASATLGRDVVARFIATGAIEDDHEPYGGPGELLDDLRIVDRALRETLGELVADHKLADLITAVATFGFHLSSLDLRQNSESHEEILTEVFRRAGVHPNYAELGEEERVELLREELSSPRPLVDPRATWSEVTERELGIYRAAADAVEKFGPDVIPHCIISMATSVSDVLEPMILLKEVGLFAAEGGEPHGSVDVIPLFETIDDLAGGARVMRQLWDLPFYRHYLAQRDNVQEIMLGYSDSNKDGGYFAANWALFDAELALVAAARDAGVGLRLFHGRGGTVGRGGGPSYDAILAQPDGAVQGRVRITEQGEIISAKYGEAHSARRNLEALVAATLEASLLPLGSIEDPERAYAIMREISQLSRTAYAKLMHEDDGFIEYFTSSTPLGEIGSLNIGSRPSSRKQTKEIADLRAIPWVLSWSQSRTMVPGWFGVGTALQQWIETGGSEVLEDPVTADLTPEQRTTYLCELHRRWPFFATVLSNMAQVMAKADMGVTEMYSQLVEDSAVAQRILGAIRSEYALTVEMFRKVTNRSSLLSDNPELAVSVRSRFPYLLPLNVLQVELLRRYRAGDDSEAVRSGILLTMNGLATGLRNSG</sequence>
<dbReference type="InterPro" id="IPR015813">
    <property type="entry name" value="Pyrv/PenolPyrv_kinase-like_dom"/>
</dbReference>
<dbReference type="Gene3D" id="1.20.1440.90">
    <property type="entry name" value="Phosphoenolpyruvate/pyruvate domain"/>
    <property type="match status" value="1"/>
</dbReference>
<evidence type="ECO:0000256" key="8">
    <source>
        <dbReference type="ARBA" id="ARBA00023300"/>
    </source>
</evidence>
<dbReference type="InterPro" id="IPR022805">
    <property type="entry name" value="PEP_COase_bac/pln-type"/>
</dbReference>
<reference evidence="13 14" key="1">
    <citation type="journal article" date="2018" name="Syst. Appl. Microbiol.">
        <title>Corynebacterium heidelbergense sp. nov., isolated from the preen glands of Egyptian geese (Alopochen aegyptiacus).</title>
        <authorList>
            <person name="Braun M.S."/>
            <person name="Wang E."/>
            <person name="Zimmermann S."/>
            <person name="Wink M."/>
        </authorList>
    </citation>
    <scope>NUCLEOTIDE SEQUENCE [LARGE SCALE GENOMIC DNA]</scope>
    <source>
        <strain evidence="13 14">DSM 104638</strain>
    </source>
</reference>
<dbReference type="PANTHER" id="PTHR30523">
    <property type="entry name" value="PHOSPHOENOLPYRUVATE CARBOXYLASE"/>
    <property type="match status" value="1"/>
</dbReference>
<comment type="caution">
    <text evidence="13">The sequence shown here is derived from an EMBL/GenBank/DDBJ whole genome shotgun (WGS) entry which is preliminary data.</text>
</comment>
<evidence type="ECO:0000313" key="14">
    <source>
        <dbReference type="Proteomes" id="UP000251047"/>
    </source>
</evidence>
<dbReference type="InterPro" id="IPR033129">
    <property type="entry name" value="PEPCASE_His_AS"/>
</dbReference>